<dbReference type="AlphaFoldDB" id="A0A0K2W5G1"/>
<protein>
    <submittedName>
        <fullName evidence="1">Uncharacterized protein</fullName>
    </submittedName>
</protein>
<sequence length="81" mass="8949">MAEPEDFQGSRRRLSRLVDDHQLVRLEACMLRGPDVAFAVEPVTQIHAGSRAVADCHFRASGFQPDDVSGLETIGHFDLPC</sequence>
<evidence type="ECO:0000313" key="2">
    <source>
        <dbReference type="Proteomes" id="UP000182888"/>
    </source>
</evidence>
<proteinExistence type="predicted"/>
<evidence type="ECO:0000313" key="1">
    <source>
        <dbReference type="EMBL" id="CDX62041.1"/>
    </source>
</evidence>
<gene>
    <name evidence="1" type="ORF">MPL1032_50163</name>
</gene>
<name>A0A0K2W5G1_MESPL</name>
<dbReference type="EMBL" id="CCND01000045">
    <property type="protein sequence ID" value="CDX62041.1"/>
    <property type="molecule type" value="Genomic_DNA"/>
</dbReference>
<dbReference type="Proteomes" id="UP000182888">
    <property type="component" value="Unassembled WGS sequence"/>
</dbReference>
<organism evidence="1 2">
    <name type="scientific">Mesorhizobium plurifarium</name>
    <dbReference type="NCBI Taxonomy" id="69974"/>
    <lineage>
        <taxon>Bacteria</taxon>
        <taxon>Pseudomonadati</taxon>
        <taxon>Pseudomonadota</taxon>
        <taxon>Alphaproteobacteria</taxon>
        <taxon>Hyphomicrobiales</taxon>
        <taxon>Phyllobacteriaceae</taxon>
        <taxon>Mesorhizobium</taxon>
    </lineage>
</organism>
<accession>A0A0K2W5G1</accession>
<reference evidence="2" key="1">
    <citation type="submission" date="2014-08" db="EMBL/GenBank/DDBJ databases">
        <authorList>
            <person name="Edwards T."/>
        </authorList>
    </citation>
    <scope>NUCLEOTIDE SEQUENCE [LARGE SCALE GENOMIC DNA]</scope>
</reference>